<dbReference type="OrthoDB" id="3197277at2"/>
<reference evidence="4 5" key="1">
    <citation type="submission" date="2016-10" db="EMBL/GenBank/DDBJ databases">
        <authorList>
            <person name="de Groot N.N."/>
        </authorList>
    </citation>
    <scope>NUCLEOTIDE SEQUENCE [LARGE SCALE GENOMIC DNA]</scope>
    <source>
        <strain evidence="4 5">DSM 27375</strain>
    </source>
</reference>
<comment type="subcellular location">
    <subcellularLocation>
        <location evidence="3">Cytoplasm</location>
    </subcellularLocation>
</comment>
<evidence type="ECO:0000256" key="2">
    <source>
        <dbReference type="ARBA" id="ARBA00023150"/>
    </source>
</evidence>
<sequence>MSGVTTSKSGAPMTVDALPEEQPVALVFNGSTAAVMMASPFDLPDFLRGFACSEGIVTRGSEVTEVTAIRHETGFEVRGRIPEERAQAVDARRRAAVGPVGCGLCGIDSLAQASAFPGQVAPMEPGLMDHARAALAALTAGQKRREDVGAMHAAGFFDATGLVTLREDVGRHNALDKLIGALGDRDLSKGAVLITSRLSVDLVQKCARVGLRGLFSLSSPTRAAVDLAGRCGMTLCVIRREAIVPYAHAQTGKETVL</sequence>
<dbReference type="EMBL" id="FNBL01000001">
    <property type="protein sequence ID" value="SDE87309.1"/>
    <property type="molecule type" value="Genomic_DNA"/>
</dbReference>
<gene>
    <name evidence="3" type="primary">fdhD</name>
    <name evidence="4" type="ORF">SAMN04488117_101556</name>
</gene>
<dbReference type="NCBIfam" id="TIGR00129">
    <property type="entry name" value="fdhD_narQ"/>
    <property type="match status" value="1"/>
</dbReference>
<organism evidence="4 5">
    <name type="scientific">Celeribacter baekdonensis</name>
    <dbReference type="NCBI Taxonomy" id="875171"/>
    <lineage>
        <taxon>Bacteria</taxon>
        <taxon>Pseudomonadati</taxon>
        <taxon>Pseudomonadota</taxon>
        <taxon>Alphaproteobacteria</taxon>
        <taxon>Rhodobacterales</taxon>
        <taxon>Roseobacteraceae</taxon>
        <taxon>Celeribacter</taxon>
    </lineage>
</organism>
<dbReference type="Proteomes" id="UP000182284">
    <property type="component" value="Unassembled WGS sequence"/>
</dbReference>
<evidence type="ECO:0000313" key="5">
    <source>
        <dbReference type="Proteomes" id="UP000182284"/>
    </source>
</evidence>
<accession>A0A1G7GH14</accession>
<evidence type="ECO:0000256" key="1">
    <source>
        <dbReference type="ARBA" id="ARBA00022490"/>
    </source>
</evidence>
<dbReference type="GO" id="GO:0006777">
    <property type="term" value="P:Mo-molybdopterin cofactor biosynthetic process"/>
    <property type="evidence" value="ECO:0007669"/>
    <property type="project" value="UniProtKB-UniRule"/>
</dbReference>
<dbReference type="GO" id="GO:0005737">
    <property type="term" value="C:cytoplasm"/>
    <property type="evidence" value="ECO:0007669"/>
    <property type="project" value="UniProtKB-SubCell"/>
</dbReference>
<dbReference type="PIRSF" id="PIRSF015626">
    <property type="entry name" value="FdhD"/>
    <property type="match status" value="1"/>
</dbReference>
<dbReference type="PANTHER" id="PTHR30592">
    <property type="entry name" value="FORMATE DEHYDROGENASE"/>
    <property type="match status" value="1"/>
</dbReference>
<comment type="caution">
    <text evidence="3">Lacks conserved residue(s) required for the propagation of feature annotation.</text>
</comment>
<dbReference type="SUPFAM" id="SSF53927">
    <property type="entry name" value="Cytidine deaminase-like"/>
    <property type="match status" value="1"/>
</dbReference>
<evidence type="ECO:0000313" key="4">
    <source>
        <dbReference type="EMBL" id="SDE87309.1"/>
    </source>
</evidence>
<dbReference type="HAMAP" id="MF_00187">
    <property type="entry name" value="FdhD"/>
    <property type="match status" value="1"/>
</dbReference>
<keyword evidence="2 3" id="KW-0501">Molybdenum cofactor biosynthesis</keyword>
<proteinExistence type="inferred from homology"/>
<dbReference type="Gene3D" id="3.40.140.10">
    <property type="entry name" value="Cytidine Deaminase, domain 2"/>
    <property type="match status" value="1"/>
</dbReference>
<dbReference type="Gene3D" id="3.10.20.10">
    <property type="match status" value="1"/>
</dbReference>
<dbReference type="Pfam" id="PF02634">
    <property type="entry name" value="FdhD-NarQ"/>
    <property type="match status" value="1"/>
</dbReference>
<evidence type="ECO:0000256" key="3">
    <source>
        <dbReference type="HAMAP-Rule" id="MF_00187"/>
    </source>
</evidence>
<dbReference type="PANTHER" id="PTHR30592:SF1">
    <property type="entry name" value="SULFUR CARRIER PROTEIN FDHD"/>
    <property type="match status" value="1"/>
</dbReference>
<dbReference type="AlphaFoldDB" id="A0A1G7GH14"/>
<dbReference type="GO" id="GO:0016783">
    <property type="term" value="F:sulfurtransferase activity"/>
    <property type="evidence" value="ECO:0007669"/>
    <property type="project" value="InterPro"/>
</dbReference>
<dbReference type="GO" id="GO:0097163">
    <property type="term" value="F:sulfur carrier activity"/>
    <property type="evidence" value="ECO:0007669"/>
    <property type="project" value="UniProtKB-UniRule"/>
</dbReference>
<protein>
    <recommendedName>
        <fullName evidence="3">Sulfur carrier protein FdhD</fullName>
    </recommendedName>
</protein>
<dbReference type="InterPro" id="IPR016193">
    <property type="entry name" value="Cytidine_deaminase-like"/>
</dbReference>
<comment type="function">
    <text evidence="3">Required for formate dehydrogenase (FDH) activity. Acts as a sulfur carrier protein that transfers sulfur from IscS to the molybdenum cofactor prior to its insertion into FDH.</text>
</comment>
<feature type="active site" description="Cysteine persulfide intermediate" evidence="3">
    <location>
        <position position="102"/>
    </location>
</feature>
<dbReference type="InterPro" id="IPR003786">
    <property type="entry name" value="FdhD"/>
</dbReference>
<comment type="similarity">
    <text evidence="3">Belongs to the FdhD family.</text>
</comment>
<name>A0A1G7GH14_9RHOB</name>
<keyword evidence="1 3" id="KW-0963">Cytoplasm</keyword>